<keyword evidence="2" id="KW-1133">Transmembrane helix</keyword>
<organism evidence="3 4">
    <name type="scientific">Nitrobacter hamburgensis (strain DSM 10229 / NCIMB 13809 / X14)</name>
    <dbReference type="NCBI Taxonomy" id="323097"/>
    <lineage>
        <taxon>Bacteria</taxon>
        <taxon>Pseudomonadati</taxon>
        <taxon>Pseudomonadota</taxon>
        <taxon>Alphaproteobacteria</taxon>
        <taxon>Hyphomicrobiales</taxon>
        <taxon>Nitrobacteraceae</taxon>
        <taxon>Nitrobacter</taxon>
    </lineage>
</organism>
<keyword evidence="3" id="KW-0614">Plasmid</keyword>
<dbReference type="HOGENOM" id="CLU_072266_2_0_5"/>
<dbReference type="Proteomes" id="UP000001953">
    <property type="component" value="Plasmid 1"/>
</dbReference>
<name>Q1QG77_NITHX</name>
<gene>
    <name evidence="3" type="ordered locus">Nham_4128</name>
</gene>
<dbReference type="EMBL" id="CP000320">
    <property type="protein sequence ID" value="ABE64770.1"/>
    <property type="molecule type" value="Genomic_DNA"/>
</dbReference>
<accession>Q1QG77</accession>
<proteinExistence type="predicted"/>
<evidence type="ECO:0000256" key="2">
    <source>
        <dbReference type="SAM" id="Phobius"/>
    </source>
</evidence>
<evidence type="ECO:0000313" key="4">
    <source>
        <dbReference type="Proteomes" id="UP000001953"/>
    </source>
</evidence>
<keyword evidence="2" id="KW-0812">Transmembrane</keyword>
<feature type="region of interest" description="Disordered" evidence="1">
    <location>
        <begin position="154"/>
        <end position="181"/>
    </location>
</feature>
<sequence length="181" mass="20055">MCVHSPRQALFIRRADFGGLRRKPPVLKQVNARVAGPNGSRYSKLFGEIANRTSQAAGRALTFTIAVGVVIVWGISGPVFHYSDTWQLIINTGTTIVTFLMVFLIQNSQNRDSAAIQVKLDELIRVSTAQNSFVGIEHLTDEEIEEIRVKCERRSEAEKAGKAGVEATDRKARREADRASD</sequence>
<dbReference type="Pfam" id="PF04120">
    <property type="entry name" value="Iron_permease"/>
    <property type="match status" value="1"/>
</dbReference>
<geneLocation type="plasmid" evidence="4">
    <name>pNITHX1</name>
</geneLocation>
<dbReference type="AlphaFoldDB" id="Q1QG77"/>
<feature type="transmembrane region" description="Helical" evidence="2">
    <location>
        <begin position="60"/>
        <end position="80"/>
    </location>
</feature>
<evidence type="ECO:0000256" key="1">
    <source>
        <dbReference type="SAM" id="MobiDB-lite"/>
    </source>
</evidence>
<keyword evidence="2" id="KW-0472">Membrane</keyword>
<keyword evidence="4" id="KW-1185">Reference proteome</keyword>
<reference evidence="4" key="1">
    <citation type="submission" date="2006-03" db="EMBL/GenBank/DDBJ databases">
        <title>Complete sequence of plasmid 1 of Nitrobacter hamburgensis X14.</title>
        <authorList>
            <consortium name="US DOE Joint Genome Institute"/>
            <person name="Copeland A."/>
            <person name="Lucas S."/>
            <person name="Lapidus A."/>
            <person name="Barry K."/>
            <person name="Detter J.C."/>
            <person name="Glavina del Rio T."/>
            <person name="Hammon N."/>
            <person name="Israni S."/>
            <person name="Dalin E."/>
            <person name="Tice H."/>
            <person name="Pitluck S."/>
            <person name="Chain P."/>
            <person name="Malfatti S."/>
            <person name="Shin M."/>
            <person name="Vergez L."/>
            <person name="Schmutz J."/>
            <person name="Larimer F."/>
            <person name="Land M."/>
            <person name="Hauser L."/>
            <person name="Kyrpides N."/>
            <person name="Ivanova N."/>
            <person name="Ward B."/>
            <person name="Arp D."/>
            <person name="Klotz M."/>
            <person name="Stein L."/>
            <person name="O'Mullan G."/>
            <person name="Starkenburg S."/>
            <person name="Sayavedra L."/>
            <person name="Poret-Peterson A.T."/>
            <person name="Gentry M.E."/>
            <person name="Bruce D."/>
            <person name="Richardson P."/>
        </authorList>
    </citation>
    <scope>NUCLEOTIDE SEQUENCE [LARGE SCALE GENOMIC DNA]</scope>
    <source>
        <strain evidence="4">DSM 10229 / NCIMB 13809 / X14</strain>
        <plasmid evidence="4">Plasmid pNITHX1</plasmid>
    </source>
</reference>
<dbReference type="GO" id="GO:0055085">
    <property type="term" value="P:transmembrane transport"/>
    <property type="evidence" value="ECO:0007669"/>
    <property type="project" value="InterPro"/>
</dbReference>
<protein>
    <recommendedName>
        <fullName evidence="5">Low affinity iron permease family protein</fullName>
    </recommendedName>
</protein>
<feature type="transmembrane region" description="Helical" evidence="2">
    <location>
        <begin position="86"/>
        <end position="105"/>
    </location>
</feature>
<dbReference type="KEGG" id="nha:Nham_4128"/>
<evidence type="ECO:0008006" key="5">
    <source>
        <dbReference type="Google" id="ProtNLM"/>
    </source>
</evidence>
<evidence type="ECO:0000313" key="3">
    <source>
        <dbReference type="EMBL" id="ABE64770.1"/>
    </source>
</evidence>
<dbReference type="InterPro" id="IPR007251">
    <property type="entry name" value="Iron_permease_Fet4"/>
</dbReference>